<keyword evidence="1" id="KW-0812">Transmembrane</keyword>
<keyword evidence="1" id="KW-0472">Membrane</keyword>
<reference evidence="3" key="1">
    <citation type="journal article" date="2021" name="PeerJ">
        <title>Extensive microbial diversity within the chicken gut microbiome revealed by metagenomics and culture.</title>
        <authorList>
            <person name="Gilroy R."/>
            <person name="Ravi A."/>
            <person name="Getino M."/>
            <person name="Pursley I."/>
            <person name="Horton D.L."/>
            <person name="Alikhan N.F."/>
            <person name="Baker D."/>
            <person name="Gharbi K."/>
            <person name="Hall N."/>
            <person name="Watson M."/>
            <person name="Adriaenssens E.M."/>
            <person name="Foster-Nyarko E."/>
            <person name="Jarju S."/>
            <person name="Secka A."/>
            <person name="Antonio M."/>
            <person name="Oren A."/>
            <person name="Chaudhuri R.R."/>
            <person name="La Ragione R."/>
            <person name="Hildebrand F."/>
            <person name="Pallen M.J."/>
        </authorList>
    </citation>
    <scope>NUCLEOTIDE SEQUENCE</scope>
    <source>
        <strain evidence="3">CHK199-9574</strain>
    </source>
</reference>
<gene>
    <name evidence="3" type="ORF">H9728_03395</name>
</gene>
<keyword evidence="1" id="KW-1133">Transmembrane helix</keyword>
<evidence type="ECO:0000313" key="4">
    <source>
        <dbReference type="Proteomes" id="UP000824135"/>
    </source>
</evidence>
<dbReference type="Proteomes" id="UP000824135">
    <property type="component" value="Unassembled WGS sequence"/>
</dbReference>
<evidence type="ECO:0000256" key="1">
    <source>
        <dbReference type="SAM" id="Phobius"/>
    </source>
</evidence>
<evidence type="ECO:0000259" key="2">
    <source>
        <dbReference type="Pfam" id="PF12773"/>
    </source>
</evidence>
<feature type="transmembrane region" description="Helical" evidence="1">
    <location>
        <begin position="12"/>
        <end position="37"/>
    </location>
</feature>
<comment type="caution">
    <text evidence="3">The sequence shown here is derived from an EMBL/GenBank/DDBJ whole genome shotgun (WGS) entry which is preliminary data.</text>
</comment>
<dbReference type="InterPro" id="IPR025874">
    <property type="entry name" value="DZR"/>
</dbReference>
<feature type="transmembrane region" description="Helical" evidence="1">
    <location>
        <begin position="49"/>
        <end position="71"/>
    </location>
</feature>
<dbReference type="AlphaFoldDB" id="A0A9D1Z7U8"/>
<sequence length="162" mass="17193">MNRQQKHARAKLILKIVGPIVAAAGLTLTIICFADLFSSVADGKGLPDLFWFGFIGLPLLGIGIALTMFGYRKELVRYIKNETVPVINEAAAEIAPAAKITAAAASEGFSADDIPCPACGEKNRKDAKFCKSCGNALQKACPSCGETIDAESKFCDHCGKQI</sequence>
<protein>
    <submittedName>
        <fullName evidence="3">Zinc ribbon domain-containing protein</fullName>
    </submittedName>
</protein>
<accession>A0A9D1Z7U8</accession>
<reference evidence="3" key="2">
    <citation type="submission" date="2021-04" db="EMBL/GenBank/DDBJ databases">
        <authorList>
            <person name="Gilroy R."/>
        </authorList>
    </citation>
    <scope>NUCLEOTIDE SEQUENCE</scope>
    <source>
        <strain evidence="3">CHK199-9574</strain>
    </source>
</reference>
<feature type="domain" description="DZANK-type" evidence="2">
    <location>
        <begin position="116"/>
        <end position="159"/>
    </location>
</feature>
<dbReference type="Pfam" id="PF12773">
    <property type="entry name" value="DZR"/>
    <property type="match status" value="1"/>
</dbReference>
<dbReference type="EMBL" id="DXCO01000027">
    <property type="protein sequence ID" value="HIY78067.1"/>
    <property type="molecule type" value="Genomic_DNA"/>
</dbReference>
<name>A0A9D1Z7U8_9FIRM</name>
<evidence type="ECO:0000313" key="3">
    <source>
        <dbReference type="EMBL" id="HIY78067.1"/>
    </source>
</evidence>
<proteinExistence type="predicted"/>
<organism evidence="3 4">
    <name type="scientific">Candidatus Borkfalkia excrementavium</name>
    <dbReference type="NCBI Taxonomy" id="2838505"/>
    <lineage>
        <taxon>Bacteria</taxon>
        <taxon>Bacillati</taxon>
        <taxon>Bacillota</taxon>
        <taxon>Clostridia</taxon>
        <taxon>Christensenellales</taxon>
        <taxon>Christensenellaceae</taxon>
        <taxon>Candidatus Borkfalkia</taxon>
    </lineage>
</organism>